<name>A0AAD6TAQ4_9AGAR</name>
<keyword evidence="2" id="KW-1185">Reference proteome</keyword>
<proteinExistence type="predicted"/>
<dbReference type="EMBL" id="JARJCM010000011">
    <property type="protein sequence ID" value="KAJ7042931.1"/>
    <property type="molecule type" value="Genomic_DNA"/>
</dbReference>
<reference evidence="1" key="1">
    <citation type="submission" date="2023-03" db="EMBL/GenBank/DDBJ databases">
        <title>Massive genome expansion in bonnet fungi (Mycena s.s.) driven by repeated elements and novel gene families across ecological guilds.</title>
        <authorList>
            <consortium name="Lawrence Berkeley National Laboratory"/>
            <person name="Harder C.B."/>
            <person name="Miyauchi S."/>
            <person name="Viragh M."/>
            <person name="Kuo A."/>
            <person name="Thoen E."/>
            <person name="Andreopoulos B."/>
            <person name="Lu D."/>
            <person name="Skrede I."/>
            <person name="Drula E."/>
            <person name="Henrissat B."/>
            <person name="Morin E."/>
            <person name="Kohler A."/>
            <person name="Barry K."/>
            <person name="LaButti K."/>
            <person name="Morin E."/>
            <person name="Salamov A."/>
            <person name="Lipzen A."/>
            <person name="Mereny Z."/>
            <person name="Hegedus B."/>
            <person name="Baldrian P."/>
            <person name="Stursova M."/>
            <person name="Weitz H."/>
            <person name="Taylor A."/>
            <person name="Grigoriev I.V."/>
            <person name="Nagy L.G."/>
            <person name="Martin F."/>
            <person name="Kauserud H."/>
        </authorList>
    </citation>
    <scope>NUCLEOTIDE SEQUENCE</scope>
    <source>
        <strain evidence="1">CBHHK200</strain>
    </source>
</reference>
<accession>A0AAD6TAQ4</accession>
<evidence type="ECO:0000313" key="1">
    <source>
        <dbReference type="EMBL" id="KAJ7042931.1"/>
    </source>
</evidence>
<sequence>MSLTLLALPPELRALIFDFCFPPPCTYVQIIPYQTSLPACRLNLPLALYSICKAISSELEPLPEKLRRLDFTYLIRGAALWGSWRPEYGSKHDDDPAHFAFVMRFAERVRIVGTSATLTTGRGISSAARKLVPGSHCALKVLEVQPRAWRRQHLVGVMLEKMGELTTHSDVAERLETRLIRDTDDPLETFAEVKARVRHYQKWKESGGGGPISVNLTALEEPEKVVQTNIRSIETWLKKFQETTDMTHRRDITGPLGFGGYHDEDDEVL</sequence>
<comment type="caution">
    <text evidence="1">The sequence shown here is derived from an EMBL/GenBank/DDBJ whole genome shotgun (WGS) entry which is preliminary data.</text>
</comment>
<dbReference type="AlphaFoldDB" id="A0AAD6TAQ4"/>
<gene>
    <name evidence="1" type="ORF">C8F04DRAFT_1075308</name>
</gene>
<evidence type="ECO:0000313" key="2">
    <source>
        <dbReference type="Proteomes" id="UP001218188"/>
    </source>
</evidence>
<protein>
    <recommendedName>
        <fullName evidence="3">F-box domain-containing protein</fullName>
    </recommendedName>
</protein>
<feature type="non-terminal residue" evidence="1">
    <location>
        <position position="269"/>
    </location>
</feature>
<organism evidence="1 2">
    <name type="scientific">Mycena alexandri</name>
    <dbReference type="NCBI Taxonomy" id="1745969"/>
    <lineage>
        <taxon>Eukaryota</taxon>
        <taxon>Fungi</taxon>
        <taxon>Dikarya</taxon>
        <taxon>Basidiomycota</taxon>
        <taxon>Agaricomycotina</taxon>
        <taxon>Agaricomycetes</taxon>
        <taxon>Agaricomycetidae</taxon>
        <taxon>Agaricales</taxon>
        <taxon>Marasmiineae</taxon>
        <taxon>Mycenaceae</taxon>
        <taxon>Mycena</taxon>
    </lineage>
</organism>
<evidence type="ECO:0008006" key="3">
    <source>
        <dbReference type="Google" id="ProtNLM"/>
    </source>
</evidence>
<dbReference type="Proteomes" id="UP001218188">
    <property type="component" value="Unassembled WGS sequence"/>
</dbReference>